<sequence length="172" mass="19158">MLIDETTTTALSPERVRDLMTTDAFQRAKADRLGAIEFGMEVTDGPPPEHARTVVTRRRFDTAGFPEFLKPMIRPTIVAVETERWHPSEPGGDTFTGDFEVDVDGAPVALRGHVRIEPHDDGARVTFTGNLRAAVPLFRSKVEQSAAGSVLDTIRTEFTLLEEHETTSRRNR</sequence>
<protein>
    <submittedName>
        <fullName evidence="1">DUF2505 domain-containing protein</fullName>
    </submittedName>
</protein>
<accession>A0ABS1LNY2</accession>
<gene>
    <name evidence="1" type="ORF">HGK34_13445</name>
</gene>
<dbReference type="Proteomes" id="UP000675409">
    <property type="component" value="Unassembled WGS sequence"/>
</dbReference>
<evidence type="ECO:0000313" key="1">
    <source>
        <dbReference type="EMBL" id="MBL0887267.1"/>
    </source>
</evidence>
<keyword evidence="2" id="KW-1185">Reference proteome</keyword>
<dbReference type="Pfam" id="PF10698">
    <property type="entry name" value="DUF2505"/>
    <property type="match status" value="1"/>
</dbReference>
<reference evidence="1 2" key="1">
    <citation type="journal article" date="2021" name="Arch. Microbiol.">
        <title>Myceligenerans indicum sp. nov., an actinobacterium isolated from mangrove sediment of Sundarbans, India.</title>
        <authorList>
            <person name="Asha K."/>
            <person name="Bhadury P."/>
        </authorList>
    </citation>
    <scope>NUCLEOTIDE SEQUENCE [LARGE SCALE GENOMIC DNA]</scope>
    <source>
        <strain evidence="1 2">I2</strain>
    </source>
</reference>
<dbReference type="EMBL" id="JABBYC010000024">
    <property type="protein sequence ID" value="MBL0887267.1"/>
    <property type="molecule type" value="Genomic_DNA"/>
</dbReference>
<dbReference type="RefSeq" id="WP_201848140.1">
    <property type="nucleotide sequence ID" value="NZ_JABBYC010000024.1"/>
</dbReference>
<evidence type="ECO:0000313" key="2">
    <source>
        <dbReference type="Proteomes" id="UP000675409"/>
    </source>
</evidence>
<proteinExistence type="predicted"/>
<name>A0ABS1LNY2_9MICO</name>
<organism evidence="1 2">
    <name type="scientific">Myceligenerans indicum</name>
    <dbReference type="NCBI Taxonomy" id="2593663"/>
    <lineage>
        <taxon>Bacteria</taxon>
        <taxon>Bacillati</taxon>
        <taxon>Actinomycetota</taxon>
        <taxon>Actinomycetes</taxon>
        <taxon>Micrococcales</taxon>
        <taxon>Promicromonosporaceae</taxon>
        <taxon>Myceligenerans</taxon>
    </lineage>
</organism>
<comment type="caution">
    <text evidence="1">The sequence shown here is derived from an EMBL/GenBank/DDBJ whole genome shotgun (WGS) entry which is preliminary data.</text>
</comment>
<dbReference type="InterPro" id="IPR019639">
    <property type="entry name" value="DUF2505"/>
</dbReference>